<accession>I4DMR9</accession>
<dbReference type="EMBL" id="AK402587">
    <property type="protein sequence ID" value="BAM19209.1"/>
    <property type="molecule type" value="mRNA"/>
</dbReference>
<organism evidence="5">
    <name type="scientific">Papilio polytes</name>
    <name type="common">Common mormon</name>
    <name type="synonym">Swallowtail butterfly</name>
    <dbReference type="NCBI Taxonomy" id="76194"/>
    <lineage>
        <taxon>Eukaryota</taxon>
        <taxon>Metazoa</taxon>
        <taxon>Ecdysozoa</taxon>
        <taxon>Arthropoda</taxon>
        <taxon>Hexapoda</taxon>
        <taxon>Insecta</taxon>
        <taxon>Pterygota</taxon>
        <taxon>Neoptera</taxon>
        <taxon>Endopterygota</taxon>
        <taxon>Lepidoptera</taxon>
        <taxon>Glossata</taxon>
        <taxon>Ditrysia</taxon>
        <taxon>Papilionoidea</taxon>
        <taxon>Papilionidae</taxon>
        <taxon>Papilioninae</taxon>
        <taxon>Papilio</taxon>
    </lineage>
</organism>
<dbReference type="InterPro" id="IPR008847">
    <property type="entry name" value="Suf"/>
</dbReference>
<proteinExistence type="evidence at transcript level"/>
<dbReference type="GO" id="GO:0032040">
    <property type="term" value="C:small-subunit processome"/>
    <property type="evidence" value="ECO:0007669"/>
    <property type="project" value="TreeGrafter"/>
</dbReference>
<keyword evidence="2" id="KW-0677">Repeat</keyword>
<dbReference type="GO" id="GO:0006364">
    <property type="term" value="P:rRNA processing"/>
    <property type="evidence" value="ECO:0007669"/>
    <property type="project" value="InterPro"/>
</dbReference>
<evidence type="ECO:0000256" key="2">
    <source>
        <dbReference type="ARBA" id="ARBA00022737"/>
    </source>
</evidence>
<dbReference type="AlphaFoldDB" id="I4DMR9"/>
<dbReference type="InterPro" id="IPR011990">
    <property type="entry name" value="TPR-like_helical_dom_sf"/>
</dbReference>
<keyword evidence="3" id="KW-0539">Nucleus</keyword>
<evidence type="ECO:0000256" key="1">
    <source>
        <dbReference type="ARBA" id="ARBA00004123"/>
    </source>
</evidence>
<dbReference type="InterPro" id="IPR045209">
    <property type="entry name" value="Rrp5"/>
</dbReference>
<dbReference type="GO" id="GO:0003723">
    <property type="term" value="F:RNA binding"/>
    <property type="evidence" value="ECO:0007669"/>
    <property type="project" value="TreeGrafter"/>
</dbReference>
<dbReference type="Pfam" id="PF05843">
    <property type="entry name" value="Suf"/>
    <property type="match status" value="1"/>
</dbReference>
<dbReference type="PANTHER" id="PTHR23270">
    <property type="entry name" value="PROGRAMMED CELL DEATH PROTEIN 11 PRE-RRNA PROCESSING PROTEIN RRP5"/>
    <property type="match status" value="1"/>
</dbReference>
<reference evidence="5" key="1">
    <citation type="journal article" date="2012" name="BMC Biol.">
        <title>Comprehensive microarray-based analysis for stage-specific larval camouflage pattern-associated genes in the swallowtail butterfly, Papilio xuthus.</title>
        <authorList>
            <person name="Futahashi R."/>
            <person name="Shirataki H."/>
            <person name="Narita T."/>
            <person name="Mita K."/>
            <person name="Fujiwara H."/>
        </authorList>
    </citation>
    <scope>NUCLEOTIDE SEQUENCE</scope>
    <source>
        <tissue evidence="5">Epidermis</tissue>
    </source>
</reference>
<comment type="subcellular location">
    <subcellularLocation>
        <location evidence="1">Nucleus</location>
    </subcellularLocation>
</comment>
<evidence type="ECO:0000259" key="4">
    <source>
        <dbReference type="Pfam" id="PF05843"/>
    </source>
</evidence>
<evidence type="ECO:0000256" key="3">
    <source>
        <dbReference type="ARBA" id="ARBA00023242"/>
    </source>
</evidence>
<dbReference type="SUPFAM" id="SSF48452">
    <property type="entry name" value="TPR-like"/>
    <property type="match status" value="1"/>
</dbReference>
<feature type="domain" description="Suppressor of forked" evidence="4">
    <location>
        <begin position="9"/>
        <end position="108"/>
    </location>
</feature>
<sequence length="111" mass="12869">MYADVSLLVRFAQLERGCGAAERAAALLDHVLAAYPHRVDVAALYVDMLIKSNDIEQIRQLMERMTSQKLPARKMKVLFKKWIEVEEKIGNHQQVENIRKRAVEFIEKAQF</sequence>
<dbReference type="PANTHER" id="PTHR23270:SF10">
    <property type="entry name" value="PROTEIN RRP5 HOMOLOG"/>
    <property type="match status" value="1"/>
</dbReference>
<name>I4DMR9_PAPPL</name>
<dbReference type="Gene3D" id="1.25.40.10">
    <property type="entry name" value="Tetratricopeptide repeat domain"/>
    <property type="match status" value="1"/>
</dbReference>
<evidence type="ECO:0000313" key="5">
    <source>
        <dbReference type="EMBL" id="BAM19209.1"/>
    </source>
</evidence>
<protein>
    <recommendedName>
        <fullName evidence="4">Suppressor of forked domain-containing protein</fullName>
    </recommendedName>
</protein>